<dbReference type="Proteomes" id="UP000620327">
    <property type="component" value="Unassembled WGS sequence"/>
</dbReference>
<gene>
    <name evidence="1" type="ORF">H8Z83_00265</name>
</gene>
<evidence type="ECO:0000313" key="2">
    <source>
        <dbReference type="Proteomes" id="UP000620327"/>
    </source>
</evidence>
<accession>A0A923S978</accession>
<proteinExistence type="predicted"/>
<evidence type="ECO:0000313" key="1">
    <source>
        <dbReference type="EMBL" id="MBC5768787.1"/>
    </source>
</evidence>
<dbReference type="RefSeq" id="WP_118358652.1">
    <property type="nucleotide sequence ID" value="NZ_JACOQI010000001.1"/>
</dbReference>
<sequence>MIRNPNDIQEGAKKIRMLIAGYPGIGKSTLALSAPNPLHIDVDFGIDRIEPRYRKPYIQPQSYDEILGDLTPINLQDFDTLVFDTGGKLISLMSLWAIKKDPKYGQRDGSLSLKGYGFVGKEFVRLMDYCFYELQKNIVIVFHATEEKDGDNTRLRIKVEGQTKNNVWEPMDLGGFVEIYGNDRTIGFSNCERYFAKGTRGISGIRKIPALGPTSPNDFLTKLFAEYNAKATAEVEQNAVDQAAYEAAMVEGTAIIAGIVDADTANAAMPKYQAIKHALTSNKELGVLWNKKVKECGLFYDKVLKKYTPAPAAPGEEKGAE</sequence>
<comment type="caution">
    <text evidence="1">The sequence shown here is derived from an EMBL/GenBank/DDBJ whole genome shotgun (WGS) entry which is preliminary data.</text>
</comment>
<dbReference type="Pfam" id="PF13479">
    <property type="entry name" value="AAA_24"/>
    <property type="match status" value="1"/>
</dbReference>
<dbReference type="GO" id="GO:0005524">
    <property type="term" value="F:ATP binding"/>
    <property type="evidence" value="ECO:0007669"/>
    <property type="project" value="UniProtKB-KW"/>
</dbReference>
<name>A0A923S978_9FIRM</name>
<dbReference type="AlphaFoldDB" id="A0A923S978"/>
<reference evidence="1" key="1">
    <citation type="submission" date="2020-08" db="EMBL/GenBank/DDBJ databases">
        <title>Genome public.</title>
        <authorList>
            <person name="Liu C."/>
            <person name="Sun Q."/>
        </authorList>
    </citation>
    <scope>NUCLEOTIDE SEQUENCE</scope>
    <source>
        <strain evidence="1">BX15</strain>
    </source>
</reference>
<organism evidence="1 2">
    <name type="scientific">Dysosmobacter segnis</name>
    <dbReference type="NCBI Taxonomy" id="2763042"/>
    <lineage>
        <taxon>Bacteria</taxon>
        <taxon>Bacillati</taxon>
        <taxon>Bacillota</taxon>
        <taxon>Clostridia</taxon>
        <taxon>Eubacteriales</taxon>
        <taxon>Oscillospiraceae</taxon>
        <taxon>Dysosmobacter</taxon>
    </lineage>
</organism>
<dbReference type="EMBL" id="JACOQI010000001">
    <property type="protein sequence ID" value="MBC5768787.1"/>
    <property type="molecule type" value="Genomic_DNA"/>
</dbReference>
<keyword evidence="1" id="KW-0067">ATP-binding</keyword>
<keyword evidence="1" id="KW-0547">Nucleotide-binding</keyword>
<keyword evidence="2" id="KW-1185">Reference proteome</keyword>
<protein>
    <submittedName>
        <fullName evidence="1">ATP-binding protein</fullName>
    </submittedName>
</protein>